<feature type="compositionally biased region" description="Polar residues" evidence="1">
    <location>
        <begin position="195"/>
        <end position="209"/>
    </location>
</feature>
<feature type="compositionally biased region" description="Basic and acidic residues" evidence="1">
    <location>
        <begin position="302"/>
        <end position="318"/>
    </location>
</feature>
<dbReference type="GeneID" id="87810323"/>
<dbReference type="RefSeq" id="XP_062629655.1">
    <property type="nucleotide sequence ID" value="XM_062773671.1"/>
</dbReference>
<evidence type="ECO:0000313" key="2">
    <source>
        <dbReference type="EMBL" id="WOO83629.1"/>
    </source>
</evidence>
<feature type="compositionally biased region" description="Low complexity" evidence="1">
    <location>
        <begin position="399"/>
        <end position="417"/>
    </location>
</feature>
<organism evidence="2 3">
    <name type="scientific">Vanrija pseudolonga</name>
    <dbReference type="NCBI Taxonomy" id="143232"/>
    <lineage>
        <taxon>Eukaryota</taxon>
        <taxon>Fungi</taxon>
        <taxon>Dikarya</taxon>
        <taxon>Basidiomycota</taxon>
        <taxon>Agaricomycotina</taxon>
        <taxon>Tremellomycetes</taxon>
        <taxon>Trichosporonales</taxon>
        <taxon>Trichosporonaceae</taxon>
        <taxon>Vanrija</taxon>
    </lineage>
</organism>
<sequence>MLRPLALLAAHAAVYYTLYSRLDIDSILHYDVLETQRWSFQVYVRAAVAAIVLSVLVTRVVNWAVKNHRKRIRASRPRVVPPSPRRRGPRPEFLPPAPPTTFHDPPAFVPSHPASRLLYDPTPRAWHHHEPEISTTKQPDAKPRRLKSVLDMRDYTPPRRDRFLPPGQRIKQGSPLAAADEGSRPTIPLRRGHATSATHSSRPATTTATLGRYHVLPTASPFLHPILKGEYRLPPIAPRRFPPLDALIPEPITSPRGPPRGLLPKPVNPQYATAARRSPPPPNRVRRSKPKPKLSLFAAKPTPDEHTAESVRARERKMARARQLALEQEMDDDDERRRRVPRTHDNADSVTEQSLRKSTSAARNAPQKKTKARPYPETKSLLSSLEPAFAPAHDRATHAPGTSGTSALAGTTAPSAARKARKTRFVMPGAMPSGAESHASGSGSKGSDVPDDRSVAAELEKRVAKIVKKADTVGKKARRADDTGAAPAAAPTKVPSTRRRK</sequence>
<evidence type="ECO:0000313" key="3">
    <source>
        <dbReference type="Proteomes" id="UP000827549"/>
    </source>
</evidence>
<accession>A0AAF0YEV2</accession>
<gene>
    <name evidence="2" type="ORF">LOC62_05G007149</name>
</gene>
<dbReference type="AlphaFoldDB" id="A0AAF0YEV2"/>
<dbReference type="Proteomes" id="UP000827549">
    <property type="component" value="Chromosome 5"/>
</dbReference>
<evidence type="ECO:0000256" key="1">
    <source>
        <dbReference type="SAM" id="MobiDB-lite"/>
    </source>
</evidence>
<keyword evidence="3" id="KW-1185">Reference proteome</keyword>
<feature type="compositionally biased region" description="Basic and acidic residues" evidence="1">
    <location>
        <begin position="139"/>
        <end position="163"/>
    </location>
</feature>
<feature type="region of interest" description="Disordered" evidence="1">
    <location>
        <begin position="126"/>
        <end position="211"/>
    </location>
</feature>
<reference evidence="2" key="1">
    <citation type="submission" date="2023-10" db="EMBL/GenBank/DDBJ databases">
        <authorList>
            <person name="Noh H."/>
        </authorList>
    </citation>
    <scope>NUCLEOTIDE SEQUENCE</scope>
    <source>
        <strain evidence="2">DUCC4014</strain>
    </source>
</reference>
<dbReference type="EMBL" id="CP086718">
    <property type="protein sequence ID" value="WOO83629.1"/>
    <property type="molecule type" value="Genomic_DNA"/>
</dbReference>
<proteinExistence type="predicted"/>
<protein>
    <submittedName>
        <fullName evidence="2">Uncharacterized protein</fullName>
    </submittedName>
</protein>
<feature type="region of interest" description="Disordered" evidence="1">
    <location>
        <begin position="247"/>
        <end position="501"/>
    </location>
</feature>
<feature type="compositionally biased region" description="Low complexity" evidence="1">
    <location>
        <begin position="483"/>
        <end position="492"/>
    </location>
</feature>
<feature type="region of interest" description="Disordered" evidence="1">
    <location>
        <begin position="74"/>
        <end position="105"/>
    </location>
</feature>
<feature type="compositionally biased region" description="Low complexity" evidence="1">
    <location>
        <begin position="433"/>
        <end position="447"/>
    </location>
</feature>
<feature type="compositionally biased region" description="Polar residues" evidence="1">
    <location>
        <begin position="348"/>
        <end position="362"/>
    </location>
</feature>
<feature type="compositionally biased region" description="Basic and acidic residues" evidence="1">
    <location>
        <begin position="448"/>
        <end position="482"/>
    </location>
</feature>
<name>A0AAF0YEV2_9TREE</name>